<accession>A0A197JW14</accession>
<reference evidence="3 4" key="1">
    <citation type="submission" date="2016-05" db="EMBL/GenBank/DDBJ databases">
        <title>Genome sequencing reveals origins of a unique bacterial endosymbiosis in the earliest lineages of terrestrial Fungi.</title>
        <authorList>
            <consortium name="DOE Joint Genome Institute"/>
            <person name="Uehling J."/>
            <person name="Gryganskyi A."/>
            <person name="Hameed K."/>
            <person name="Tschaplinski T."/>
            <person name="Misztal P."/>
            <person name="Wu S."/>
            <person name="Desiro A."/>
            <person name="Vande Pol N."/>
            <person name="Du Z.-Y."/>
            <person name="Zienkiewicz A."/>
            <person name="Zienkiewicz K."/>
            <person name="Morin E."/>
            <person name="Tisserant E."/>
            <person name="Splivallo R."/>
            <person name="Hainaut M."/>
            <person name="Henrissat B."/>
            <person name="Ohm R."/>
            <person name="Kuo A."/>
            <person name="Yan J."/>
            <person name="Lipzen A."/>
            <person name="Nolan M."/>
            <person name="Labutti K."/>
            <person name="Barry K."/>
            <person name="Goldstein A."/>
            <person name="Labbe J."/>
            <person name="Schadt C."/>
            <person name="Tuskan G."/>
            <person name="Grigoriev I."/>
            <person name="Martin F."/>
            <person name="Vilgalys R."/>
            <person name="Bonito G."/>
        </authorList>
    </citation>
    <scope>NUCLEOTIDE SEQUENCE [LARGE SCALE GENOMIC DNA]</scope>
    <source>
        <strain evidence="3 4">AG-77</strain>
    </source>
</reference>
<feature type="coiled-coil region" evidence="1">
    <location>
        <begin position="102"/>
        <end position="129"/>
    </location>
</feature>
<dbReference type="InterPro" id="IPR018713">
    <property type="entry name" value="MPAB/Lcp_cat_dom"/>
</dbReference>
<dbReference type="OrthoDB" id="545169at2759"/>
<dbReference type="PANTHER" id="PTHR36124:SF1">
    <property type="entry name" value="ER-BOUND OXYGENASE MPAB_MPAB'_RUBBER OXYGENASE CATALYTIC DOMAIN-CONTAINING PROTEIN"/>
    <property type="match status" value="1"/>
</dbReference>
<organism evidence="3 4">
    <name type="scientific">Linnemannia elongata AG-77</name>
    <dbReference type="NCBI Taxonomy" id="1314771"/>
    <lineage>
        <taxon>Eukaryota</taxon>
        <taxon>Fungi</taxon>
        <taxon>Fungi incertae sedis</taxon>
        <taxon>Mucoromycota</taxon>
        <taxon>Mortierellomycotina</taxon>
        <taxon>Mortierellomycetes</taxon>
        <taxon>Mortierellales</taxon>
        <taxon>Mortierellaceae</taxon>
        <taxon>Linnemannia</taxon>
    </lineage>
</organism>
<dbReference type="Proteomes" id="UP000078512">
    <property type="component" value="Unassembled WGS sequence"/>
</dbReference>
<gene>
    <name evidence="3" type="ORF">K457DRAFT_126656</name>
</gene>
<evidence type="ECO:0000313" key="3">
    <source>
        <dbReference type="EMBL" id="OAQ28621.1"/>
    </source>
</evidence>
<name>A0A197JW14_9FUNG</name>
<feature type="domain" description="ER-bound oxygenase mpaB/mpaB'/Rubber oxygenase catalytic" evidence="2">
    <location>
        <begin position="134"/>
        <end position="263"/>
    </location>
</feature>
<sequence length="355" mass="41217">MSLVRHLRYRRINNLLRKYPDPTLPLRDLNVAREVTTATSGYDFPFVNVISLEFALFKTYAIPSISKILAATKQFATQCPKRADDTGLILCEMTETYKRQEYRRMTEGKEDLDEDLTDAKRERLALEKLNLIHGHYPIRQEDYLYTLALFILEPVSWINRLEWRQVTDLEKNALLAVWTFHGQNMKIENIPKTFDELAQWSENYERENMVYAPSNVAIAQATTSLLLSKSPKVMHPLGRHIVSSLLTDRLRTAFAIPNPPRGLTTFILGVFKLRRFFIQYLLLPKWYPNFRTALRANDEGKFVPRWNKYAPVYPNGYHIEDLGPNKFLGKCPVSLKNIQLPTTTANNNDYKSIAV</sequence>
<dbReference type="AlphaFoldDB" id="A0A197JW14"/>
<keyword evidence="1" id="KW-0175">Coiled coil</keyword>
<dbReference type="STRING" id="1314771.A0A197JW14"/>
<dbReference type="GO" id="GO:0016491">
    <property type="term" value="F:oxidoreductase activity"/>
    <property type="evidence" value="ECO:0007669"/>
    <property type="project" value="InterPro"/>
</dbReference>
<protein>
    <recommendedName>
        <fullName evidence="2">ER-bound oxygenase mpaB/mpaB'/Rubber oxygenase catalytic domain-containing protein</fullName>
    </recommendedName>
</protein>
<dbReference type="InterPro" id="IPR046366">
    <property type="entry name" value="MPAB"/>
</dbReference>
<evidence type="ECO:0000313" key="4">
    <source>
        <dbReference type="Proteomes" id="UP000078512"/>
    </source>
</evidence>
<proteinExistence type="predicted"/>
<dbReference type="Pfam" id="PF09995">
    <property type="entry name" value="MPAB_Lcp_cat"/>
    <property type="match status" value="1"/>
</dbReference>
<keyword evidence="4" id="KW-1185">Reference proteome</keyword>
<evidence type="ECO:0000256" key="1">
    <source>
        <dbReference type="SAM" id="Coils"/>
    </source>
</evidence>
<evidence type="ECO:0000259" key="2">
    <source>
        <dbReference type="Pfam" id="PF09995"/>
    </source>
</evidence>
<dbReference type="PANTHER" id="PTHR36124">
    <property type="match status" value="1"/>
</dbReference>
<dbReference type="EMBL" id="KV442047">
    <property type="protein sequence ID" value="OAQ28621.1"/>
    <property type="molecule type" value="Genomic_DNA"/>
</dbReference>